<dbReference type="EMBL" id="PCMW01000053">
    <property type="protein sequence ID" value="PDS23803.1"/>
    <property type="molecule type" value="Genomic_DNA"/>
</dbReference>
<protein>
    <submittedName>
        <fullName evidence="2">Uncharacterized protein</fullName>
    </submittedName>
</protein>
<reference evidence="2 3" key="1">
    <citation type="submission" date="2017-09" db="EMBL/GenBank/DDBJ databases">
        <title>Whole genomes of Flavobacteriaceae.</title>
        <authorList>
            <person name="Stine C."/>
            <person name="Li C."/>
            <person name="Tadesse D."/>
        </authorList>
    </citation>
    <scope>NUCLEOTIDE SEQUENCE [LARGE SCALE GENOMIC DNA]</scope>
    <source>
        <strain evidence="2 3">ATCC 35036</strain>
    </source>
</reference>
<accession>A0A2H3KLC9</accession>
<dbReference type="AlphaFoldDB" id="A0A2H3KLC9"/>
<dbReference type="Proteomes" id="UP000220828">
    <property type="component" value="Unassembled WGS sequence"/>
</dbReference>
<name>A0A2H3KLC9_9FLAO</name>
<feature type="region of interest" description="Disordered" evidence="1">
    <location>
        <begin position="121"/>
        <end position="142"/>
    </location>
</feature>
<proteinExistence type="predicted"/>
<organism evidence="2 3">
    <name type="scientific">Flavobacterium branchiophilum</name>
    <dbReference type="NCBI Taxonomy" id="55197"/>
    <lineage>
        <taxon>Bacteria</taxon>
        <taxon>Pseudomonadati</taxon>
        <taxon>Bacteroidota</taxon>
        <taxon>Flavobacteriia</taxon>
        <taxon>Flavobacteriales</taxon>
        <taxon>Flavobacteriaceae</taxon>
        <taxon>Flavobacterium</taxon>
    </lineage>
</organism>
<evidence type="ECO:0000313" key="3">
    <source>
        <dbReference type="Proteomes" id="UP000220828"/>
    </source>
</evidence>
<gene>
    <name evidence="2" type="ORF">B0A77_09885</name>
</gene>
<evidence type="ECO:0000256" key="1">
    <source>
        <dbReference type="SAM" id="MobiDB-lite"/>
    </source>
</evidence>
<evidence type="ECO:0000313" key="2">
    <source>
        <dbReference type="EMBL" id="PDS23803.1"/>
    </source>
</evidence>
<comment type="caution">
    <text evidence="2">The sequence shown here is derived from an EMBL/GenBank/DDBJ whole genome shotgun (WGS) entry which is preliminary data.</text>
</comment>
<sequence>MIKPVIRLLGGYKIDYLKRVTYFLNKTADQYSIYLFDLGVEYLEKYYPNKTYYSETTLYWEYLEAVINVLLIDAMEDLEGGYLIDENEINVTFKNDIFKTMLLTTDLVRCLENEYLKLKNQTTQPRTSKNKNNQLETNLNTI</sequence>
<dbReference type="RefSeq" id="WP_097554330.1">
    <property type="nucleotide sequence ID" value="NZ_PCMW01000053.1"/>
</dbReference>